<dbReference type="EMBL" id="ACZI02000002">
    <property type="protein sequence ID" value="EFV12449.1"/>
    <property type="molecule type" value="Genomic_DNA"/>
</dbReference>
<evidence type="ECO:0000313" key="3">
    <source>
        <dbReference type="Proteomes" id="UP000004816"/>
    </source>
</evidence>
<feature type="transmembrane region" description="Helical" evidence="1">
    <location>
        <begin position="115"/>
        <end position="142"/>
    </location>
</feature>
<reference evidence="2 3" key="1">
    <citation type="journal article" date="2011" name="Stand. Genomic Sci.">
        <title>High quality draft genome sequence of Segniliparus rugosus CDC 945(T)= (ATCC BAA-974(T)).</title>
        <authorList>
            <person name="Earl A.M."/>
            <person name="Desjardins C.A."/>
            <person name="Fitzgerald M.G."/>
            <person name="Arachchi H.M."/>
            <person name="Zeng Q."/>
            <person name="Mehta T."/>
            <person name="Griggs A."/>
            <person name="Birren B.W."/>
            <person name="Toney N.C."/>
            <person name="Carr J."/>
            <person name="Posey J."/>
            <person name="Butler W.R."/>
        </authorList>
    </citation>
    <scope>NUCLEOTIDE SEQUENCE [LARGE SCALE GENOMIC DNA]</scope>
    <source>
        <strain evidence="3">ATCC BAA-974 / DSM 45345 / CCUG 50838 / CIP 108380 / JCM 13579 / CDC 945</strain>
    </source>
</reference>
<keyword evidence="1" id="KW-0472">Membrane</keyword>
<feature type="transmembrane region" description="Helical" evidence="1">
    <location>
        <begin position="72"/>
        <end position="95"/>
    </location>
</feature>
<proteinExistence type="predicted"/>
<keyword evidence="3" id="KW-1185">Reference proteome</keyword>
<keyword evidence="1" id="KW-0812">Transmembrane</keyword>
<comment type="caution">
    <text evidence="2">The sequence shown here is derived from an EMBL/GenBank/DDBJ whole genome shotgun (WGS) entry which is preliminary data.</text>
</comment>
<protein>
    <submittedName>
        <fullName evidence="2">Uncharacterized protein</fullName>
    </submittedName>
</protein>
<dbReference type="RefSeq" id="WP_007471167.1">
    <property type="nucleotide sequence ID" value="NZ_KI391953.1"/>
</dbReference>
<dbReference type="HOGENOM" id="CLU_911822_0_0_11"/>
<gene>
    <name evidence="2" type="ORF">HMPREF9336_02660</name>
</gene>
<feature type="transmembrane region" description="Helical" evidence="1">
    <location>
        <begin position="283"/>
        <end position="304"/>
    </location>
</feature>
<organism evidence="2 3">
    <name type="scientific">Segniliparus rugosus (strain ATCC BAA-974 / DSM 45345 / CCUG 50838 / CIP 108380 / JCM 13579 / CDC 945)</name>
    <dbReference type="NCBI Taxonomy" id="679197"/>
    <lineage>
        <taxon>Bacteria</taxon>
        <taxon>Bacillati</taxon>
        <taxon>Actinomycetota</taxon>
        <taxon>Actinomycetes</taxon>
        <taxon>Mycobacteriales</taxon>
        <taxon>Segniliparaceae</taxon>
        <taxon>Segniliparus</taxon>
    </lineage>
</organism>
<dbReference type="Proteomes" id="UP000004816">
    <property type="component" value="Unassembled WGS sequence"/>
</dbReference>
<keyword evidence="1" id="KW-1133">Transmembrane helix</keyword>
<dbReference type="AlphaFoldDB" id="E5XT38"/>
<evidence type="ECO:0000256" key="1">
    <source>
        <dbReference type="SAM" id="Phobius"/>
    </source>
</evidence>
<dbReference type="STRING" id="679197.HMPREF9336_02660"/>
<evidence type="ECO:0000313" key="2">
    <source>
        <dbReference type="EMBL" id="EFV12449.1"/>
    </source>
</evidence>
<sequence length="305" mass="33968">MPMLPARARGGRDTLVAAAVVTSLWATLPILFAAVLIARIAAFFGEAFAILPEVWREERDEFLWRCWLSVKMLGFSVLVLLALALAASPLALLFIPSGGQQSDVGGSATTVSDRVFYGLWGTTLALAVLHQLPKWFAAYLVLTGANRIEPKTSLFKEHYGKVGSPFKWGAVTLFGYFFKHISDGLAAEFHKDRGKFVHDAAATAVFFVLLAAFYRLMRAASGAKRDVRELGEIQRLDALEKSLQRLRKRFDKPVLRRIWFSERTRKFFEKKAESFAADDVSTATHIFLLILTLTGLFIIASANIH</sequence>
<feature type="transmembrane region" description="Helical" evidence="1">
    <location>
        <begin position="196"/>
        <end position="217"/>
    </location>
</feature>
<name>E5XT38_SEGRC</name>
<accession>E5XT38</accession>